<protein>
    <submittedName>
        <fullName evidence="2">Enoyl-CoA hydratase/isomerase family protein</fullName>
    </submittedName>
</protein>
<dbReference type="Gene3D" id="3.90.226.10">
    <property type="entry name" value="2-enoyl-CoA Hydratase, Chain A, domain 1"/>
    <property type="match status" value="1"/>
</dbReference>
<dbReference type="GO" id="GO:0003824">
    <property type="term" value="F:catalytic activity"/>
    <property type="evidence" value="ECO:0007669"/>
    <property type="project" value="UniProtKB-ARBA"/>
</dbReference>
<dbReference type="PANTHER" id="PTHR42964:SF1">
    <property type="entry name" value="POLYKETIDE BIOSYNTHESIS ENOYL-COA HYDRATASE PKSH-RELATED"/>
    <property type="match status" value="1"/>
</dbReference>
<dbReference type="PANTHER" id="PTHR42964">
    <property type="entry name" value="ENOYL-COA HYDRATASE"/>
    <property type="match status" value="1"/>
</dbReference>
<reference evidence="2 3" key="1">
    <citation type="submission" date="2020-10" db="EMBL/GenBank/DDBJ databases">
        <title>Connecting structure to function with the recovery of over 1000 high-quality activated sludge metagenome-assembled genomes encoding full-length rRNA genes using long-read sequencing.</title>
        <authorList>
            <person name="Singleton C.M."/>
            <person name="Petriglieri F."/>
            <person name="Kristensen J.M."/>
            <person name="Kirkegaard R.H."/>
            <person name="Michaelsen T.Y."/>
            <person name="Andersen M.H."/>
            <person name="Karst S.M."/>
            <person name="Dueholm M.S."/>
            <person name="Nielsen P.H."/>
            <person name="Albertsen M."/>
        </authorList>
    </citation>
    <scope>NUCLEOTIDE SEQUENCE [LARGE SCALE GENOMIC DNA]</scope>
    <source>
        <strain evidence="2">Ribe_18-Q3-R11-54_MAXAC.273</strain>
    </source>
</reference>
<dbReference type="InterPro" id="IPR001753">
    <property type="entry name" value="Enoyl-CoA_hydra/iso"/>
</dbReference>
<sequence>MQGLVTTSIDKSIAIITFAHPAHNSLPGYLLADLAQQIKDAGESPDVKVIVLSSDGERTFCAGASFDELMTIRNPKDGKKFFLGFANVINAIRKCPKLVIGRVQGKAIGGGVGLCAAVDFCMASKFASVKLSELALGIGPFVVGPAIERKMGLSAFSQMAINATEWQTADWAKSKGLFHEVFETTTQLDTYLDHFCQNLLTSSPEALSQIKQMIWHDTDHWDSLLDERAGISGGLVVSEAAQQAIKMASIA</sequence>
<name>A0A9D7XUB8_9BACT</name>
<comment type="caution">
    <text evidence="2">The sequence shown here is derived from an EMBL/GenBank/DDBJ whole genome shotgun (WGS) entry which is preliminary data.</text>
</comment>
<dbReference type="SUPFAM" id="SSF52096">
    <property type="entry name" value="ClpP/crotonase"/>
    <property type="match status" value="1"/>
</dbReference>
<accession>A0A9D7XUB8</accession>
<dbReference type="AlphaFoldDB" id="A0A9D7XUB8"/>
<dbReference type="InterPro" id="IPR051683">
    <property type="entry name" value="Enoyl-CoA_Hydratase/Isomerase"/>
</dbReference>
<evidence type="ECO:0000256" key="1">
    <source>
        <dbReference type="ARBA" id="ARBA00005254"/>
    </source>
</evidence>
<comment type="similarity">
    <text evidence="1">Belongs to the enoyl-CoA hydratase/isomerase family.</text>
</comment>
<dbReference type="Proteomes" id="UP000808337">
    <property type="component" value="Unassembled WGS sequence"/>
</dbReference>
<dbReference type="CDD" id="cd06558">
    <property type="entry name" value="crotonase-like"/>
    <property type="match status" value="1"/>
</dbReference>
<dbReference type="EMBL" id="JADKGY010000030">
    <property type="protein sequence ID" value="MBK9984628.1"/>
    <property type="molecule type" value="Genomic_DNA"/>
</dbReference>
<gene>
    <name evidence="2" type="ORF">IPP15_20065</name>
</gene>
<evidence type="ECO:0000313" key="3">
    <source>
        <dbReference type="Proteomes" id="UP000808337"/>
    </source>
</evidence>
<dbReference type="Pfam" id="PF00378">
    <property type="entry name" value="ECH_1"/>
    <property type="match status" value="1"/>
</dbReference>
<dbReference type="InterPro" id="IPR029045">
    <property type="entry name" value="ClpP/crotonase-like_dom_sf"/>
</dbReference>
<organism evidence="2 3">
    <name type="scientific">Candidatus Opimibacter skivensis</name>
    <dbReference type="NCBI Taxonomy" id="2982028"/>
    <lineage>
        <taxon>Bacteria</taxon>
        <taxon>Pseudomonadati</taxon>
        <taxon>Bacteroidota</taxon>
        <taxon>Saprospiria</taxon>
        <taxon>Saprospirales</taxon>
        <taxon>Saprospiraceae</taxon>
        <taxon>Candidatus Opimibacter</taxon>
    </lineage>
</organism>
<proteinExistence type="inferred from homology"/>
<evidence type="ECO:0000313" key="2">
    <source>
        <dbReference type="EMBL" id="MBK9984628.1"/>
    </source>
</evidence>